<feature type="region of interest" description="Disordered" evidence="1">
    <location>
        <begin position="428"/>
        <end position="469"/>
    </location>
</feature>
<dbReference type="HOGENOM" id="CLU_012887_0_0_1"/>
<protein>
    <submittedName>
        <fullName evidence="2">LALA0S09e01288g1_1</fullName>
    </submittedName>
</protein>
<dbReference type="EMBL" id="LN736368">
    <property type="protein sequence ID" value="CEP63733.1"/>
    <property type="molecule type" value="Genomic_DNA"/>
</dbReference>
<name>A0A0C7N738_9SACH</name>
<dbReference type="STRING" id="1245769.A0A0C7N738"/>
<evidence type="ECO:0000313" key="3">
    <source>
        <dbReference type="Proteomes" id="UP000054304"/>
    </source>
</evidence>
<feature type="compositionally biased region" description="Polar residues" evidence="1">
    <location>
        <begin position="429"/>
        <end position="444"/>
    </location>
</feature>
<feature type="region of interest" description="Disordered" evidence="1">
    <location>
        <begin position="232"/>
        <end position="258"/>
    </location>
</feature>
<feature type="compositionally biased region" description="Low complexity" evidence="1">
    <location>
        <begin position="682"/>
        <end position="710"/>
    </location>
</feature>
<dbReference type="RefSeq" id="XP_022629945.1">
    <property type="nucleotide sequence ID" value="XM_022770624.1"/>
</dbReference>
<feature type="compositionally biased region" description="Basic residues" evidence="1">
    <location>
        <begin position="720"/>
        <end position="733"/>
    </location>
</feature>
<reference evidence="2 3" key="1">
    <citation type="submission" date="2014-12" db="EMBL/GenBank/DDBJ databases">
        <authorList>
            <person name="Neuveglise Cecile"/>
        </authorList>
    </citation>
    <scope>NUCLEOTIDE SEQUENCE [LARGE SCALE GENOMIC DNA]</scope>
    <source>
        <strain evidence="2 3">CBS 12615</strain>
    </source>
</reference>
<dbReference type="OrthoDB" id="843225at2759"/>
<dbReference type="AlphaFoldDB" id="A0A0C7N738"/>
<gene>
    <name evidence="2" type="ORF">LALA0_S09e01288g</name>
</gene>
<feature type="region of interest" description="Disordered" evidence="1">
    <location>
        <begin position="682"/>
        <end position="733"/>
    </location>
</feature>
<proteinExistence type="predicted"/>
<feature type="compositionally biased region" description="Low complexity" evidence="1">
    <location>
        <begin position="445"/>
        <end position="465"/>
    </location>
</feature>
<organism evidence="2 3">
    <name type="scientific">Lachancea lanzarotensis</name>
    <dbReference type="NCBI Taxonomy" id="1245769"/>
    <lineage>
        <taxon>Eukaryota</taxon>
        <taxon>Fungi</taxon>
        <taxon>Dikarya</taxon>
        <taxon>Ascomycota</taxon>
        <taxon>Saccharomycotina</taxon>
        <taxon>Saccharomycetes</taxon>
        <taxon>Saccharomycetales</taxon>
        <taxon>Saccharomycetaceae</taxon>
        <taxon>Lachancea</taxon>
    </lineage>
</organism>
<evidence type="ECO:0000313" key="2">
    <source>
        <dbReference type="EMBL" id="CEP63733.1"/>
    </source>
</evidence>
<dbReference type="Proteomes" id="UP000054304">
    <property type="component" value="Unassembled WGS sequence"/>
</dbReference>
<dbReference type="GeneID" id="34687252"/>
<accession>A0A0C7N738</accession>
<feature type="compositionally biased region" description="Basic residues" evidence="1">
    <location>
        <begin position="234"/>
        <end position="248"/>
    </location>
</feature>
<keyword evidence="3" id="KW-1185">Reference proteome</keyword>
<sequence length="733" mass="81599">MRSERSKKYVEALEHSDEERYVPSVSFDTVPLLAGIACECKDVDHDEHILEYTEDEFYDNEASYDNSRHLGYSSEYNLVNSKRDGLDGFHIGRDGRITRTDYPTRPTIVNDALVLNRAHKAWLSLWRDRKAQIDLRLQSASSHFVFPDIVVPAESNAKITSAGGFSPLSKEERRRALVISKKVGFPNSPRTIVCHISGRKYTWTALDWLLKRFSQDVDHLVIIANIPKMSNSRSRSRSRSRSAARRSRSAAPSRPVSGNFETMHRAFSAGPTDEQNRYQHDEWLEWASGYDADHIKQVLKNILDYVVCILPGNRAVKITVEIIIGNTKKILVDSMNVYFPDLLVLSSVRSGEIESMVKWKSRCLIDKACQTFPVPIVLVPVKKLLELESDVRDDLDEQIKAKAIEDSAHMVPLQHAITAPGVLDHMATTDPSITNSSASESGETSPLVSEDSVVDSSLSSPSKDPLPADTQLRDDLVVLRRKTKAKISALEKNDSLPMDQRLISGFDAILNATLKFADLLDALNQSTESLVELKRVFTGEGKNHTSRGRKSMLDVLGSPKSASSHRQRKKTPDKAEFHLPSAQANDPDAAEKNSNTSIPKIQIKFAPEVKGNDGRNTTDRDEIERTLSYDATLRPHFSHSMESALRETDLRKVRSASILKPSKSATMGQDIKKKSKGIFSFFGGSDSGANSGSNSLASTPSSSRRNSSGSEVTGVTMNTPKKKKRSRFFGLRK</sequence>
<evidence type="ECO:0000256" key="1">
    <source>
        <dbReference type="SAM" id="MobiDB-lite"/>
    </source>
</evidence>
<feature type="region of interest" description="Disordered" evidence="1">
    <location>
        <begin position="540"/>
        <end position="598"/>
    </location>
</feature>